<keyword evidence="7" id="KW-0479">Metal-binding</keyword>
<feature type="active site" evidence="6">
    <location>
        <position position="447"/>
    </location>
</feature>
<name>A0A3D8SFS8_9HELO</name>
<sequence>MAAYQPVFSSEKDSDDAFQYPSTVDQLKRPFAPWRQRSLKFPSFWTRQFRFLVCTLALFLVWVFIIPLDFSARSHGIQHIFGPESASARAIRTDRQRQVRDAFVHAWNGYKKHAWLHDEVMPLTGGSRDPFVGWAATLVDGLDALYILGLEEEFNSSLKALELIDFETPKSDRVPVFETTIRYLGGLLGAYDISNGTHPILLQKATQLGDFLFRAFDTKTGIPVPYYSWNNTEANRWEGENGVLIAQIGSLSLEFTRLSQLTGNRKYYDGISKVMNYLEQAQNSTRIPGLWPAQVSTQNPPNFDGTAFTLGAWADSLYEYLPKKYHFFRPNIPHNPDILFAGSSSGVGDVPRLKTEVQHLGCFVGGMVALGSRINNSPSELKMAGKLTESCVWAYKNTPTGIMPEIFYVNACPEKGPCVWHEEPLKTPWGPNGMTKVFDATYSLRPEAIESVFIMYRLTGDKLWQEKGWEMFQAVMKYTTTEIANAKLLNVMDPKSKTVDSMESFWLAETLKYFYLLFSEPDLVSLDEFVLNTEAHPFRQRNGLFLP</sequence>
<feature type="transmembrane region" description="Helical" evidence="10">
    <location>
        <begin position="49"/>
        <end position="68"/>
    </location>
</feature>
<comment type="pathway">
    <text evidence="2">Protein modification; protein glycosylation.</text>
</comment>
<reference evidence="11 12" key="1">
    <citation type="journal article" date="2018" name="IMA Fungus">
        <title>IMA Genome-F 9: Draft genome sequence of Annulohypoxylon stygium, Aspergillus mulundensis, Berkeleyomyces basicola (syn. Thielaviopsis basicola), Ceratocystis smalleyi, two Cercospora beticola strains, Coleophoma cylindrospora, Fusarium fracticaudum, Phialophora cf. hyalina, and Morchella septimelata.</title>
        <authorList>
            <person name="Wingfield B.D."/>
            <person name="Bills G.F."/>
            <person name="Dong Y."/>
            <person name="Huang W."/>
            <person name="Nel W.J."/>
            <person name="Swalarsk-Parry B.S."/>
            <person name="Vaghefi N."/>
            <person name="Wilken P.M."/>
            <person name="An Z."/>
            <person name="de Beer Z.W."/>
            <person name="De Vos L."/>
            <person name="Chen L."/>
            <person name="Duong T.A."/>
            <person name="Gao Y."/>
            <person name="Hammerbacher A."/>
            <person name="Kikkert J.R."/>
            <person name="Li Y."/>
            <person name="Li H."/>
            <person name="Li K."/>
            <person name="Li Q."/>
            <person name="Liu X."/>
            <person name="Ma X."/>
            <person name="Naidoo K."/>
            <person name="Pethybridge S.J."/>
            <person name="Sun J."/>
            <person name="Steenkamp E.T."/>
            <person name="van der Nest M.A."/>
            <person name="van Wyk S."/>
            <person name="Wingfield M.J."/>
            <person name="Xiong C."/>
            <person name="Yue Q."/>
            <person name="Zhang X."/>
        </authorList>
    </citation>
    <scope>NUCLEOTIDE SEQUENCE [LARGE SCALE GENOMIC DNA]</scope>
    <source>
        <strain evidence="11 12">BP6252</strain>
    </source>
</reference>
<dbReference type="GO" id="GO:0036503">
    <property type="term" value="P:ERAD pathway"/>
    <property type="evidence" value="ECO:0007669"/>
    <property type="project" value="UniProtKB-ARBA"/>
</dbReference>
<evidence type="ECO:0000256" key="7">
    <source>
        <dbReference type="PIRSR" id="PIRSR601382-2"/>
    </source>
</evidence>
<evidence type="ECO:0000256" key="1">
    <source>
        <dbReference type="ARBA" id="ARBA00001913"/>
    </source>
</evidence>
<dbReference type="InterPro" id="IPR050749">
    <property type="entry name" value="Glycosyl_Hydrolase_47"/>
</dbReference>
<keyword evidence="12" id="KW-1185">Reference proteome</keyword>
<proteinExistence type="inferred from homology"/>
<comment type="similarity">
    <text evidence="3 9">Belongs to the glycosyl hydrolase 47 family.</text>
</comment>
<keyword evidence="10" id="KW-1133">Transmembrane helix</keyword>
<dbReference type="GO" id="GO:0004571">
    <property type="term" value="F:mannosyl-oligosaccharide 1,2-alpha-mannosidase activity"/>
    <property type="evidence" value="ECO:0007669"/>
    <property type="project" value="InterPro"/>
</dbReference>
<dbReference type="PRINTS" id="PR00747">
    <property type="entry name" value="GLYHDRLASE47"/>
</dbReference>
<evidence type="ECO:0000256" key="10">
    <source>
        <dbReference type="SAM" id="Phobius"/>
    </source>
</evidence>
<keyword evidence="7" id="KW-0106">Calcium</keyword>
<dbReference type="InterPro" id="IPR001382">
    <property type="entry name" value="Glyco_hydro_47"/>
</dbReference>
<keyword evidence="4 9" id="KW-0378">Hydrolase</keyword>
<dbReference type="InterPro" id="IPR036026">
    <property type="entry name" value="Seven-hairpin_glycosidases"/>
</dbReference>
<dbReference type="STRING" id="1849047.A0A3D8SFS8"/>
<dbReference type="InterPro" id="IPR012341">
    <property type="entry name" value="6hp_glycosidase-like_sf"/>
</dbReference>
<dbReference type="Pfam" id="PF01532">
    <property type="entry name" value="Glyco_hydro_47"/>
    <property type="match status" value="1"/>
</dbReference>
<dbReference type="OrthoDB" id="8118055at2759"/>
<dbReference type="Proteomes" id="UP000256645">
    <property type="component" value="Unassembled WGS sequence"/>
</dbReference>
<feature type="disulfide bond" evidence="8">
    <location>
        <begin position="362"/>
        <end position="391"/>
    </location>
</feature>
<dbReference type="PANTHER" id="PTHR11742">
    <property type="entry name" value="MANNOSYL-OLIGOSACCHARIDE ALPHA-1,2-MANNOSIDASE-RELATED"/>
    <property type="match status" value="1"/>
</dbReference>
<dbReference type="GO" id="GO:0005509">
    <property type="term" value="F:calcium ion binding"/>
    <property type="evidence" value="ECO:0007669"/>
    <property type="project" value="InterPro"/>
</dbReference>
<dbReference type="AlphaFoldDB" id="A0A3D8SFS8"/>
<dbReference type="EC" id="3.2.1.-" evidence="9"/>
<evidence type="ECO:0000256" key="2">
    <source>
        <dbReference type="ARBA" id="ARBA00004922"/>
    </source>
</evidence>
<protein>
    <recommendedName>
        <fullName evidence="9">alpha-1,2-Mannosidase</fullName>
        <ecNumber evidence="9">3.2.1.-</ecNumber>
    </recommendedName>
</protein>
<organism evidence="11 12">
    <name type="scientific">Coleophoma cylindrospora</name>
    <dbReference type="NCBI Taxonomy" id="1849047"/>
    <lineage>
        <taxon>Eukaryota</taxon>
        <taxon>Fungi</taxon>
        <taxon>Dikarya</taxon>
        <taxon>Ascomycota</taxon>
        <taxon>Pezizomycotina</taxon>
        <taxon>Leotiomycetes</taxon>
        <taxon>Helotiales</taxon>
        <taxon>Dermateaceae</taxon>
        <taxon>Coleophoma</taxon>
    </lineage>
</organism>
<evidence type="ECO:0000256" key="3">
    <source>
        <dbReference type="ARBA" id="ARBA00007658"/>
    </source>
</evidence>
<gene>
    <name evidence="11" type="ORF">BP6252_02785</name>
</gene>
<evidence type="ECO:0000256" key="5">
    <source>
        <dbReference type="ARBA" id="ARBA00023157"/>
    </source>
</evidence>
<dbReference type="UniPathway" id="UPA00378"/>
<keyword evidence="5 8" id="KW-1015">Disulfide bond</keyword>
<evidence type="ECO:0000256" key="8">
    <source>
        <dbReference type="PIRSR" id="PIRSR601382-3"/>
    </source>
</evidence>
<feature type="active site" description="Proton donor" evidence="6">
    <location>
        <position position="405"/>
    </location>
</feature>
<dbReference type="GO" id="GO:0005783">
    <property type="term" value="C:endoplasmic reticulum"/>
    <property type="evidence" value="ECO:0007669"/>
    <property type="project" value="TreeGrafter"/>
</dbReference>
<feature type="binding site" evidence="7">
    <location>
        <position position="533"/>
    </location>
    <ligand>
        <name>Ca(2+)</name>
        <dbReference type="ChEBI" id="CHEBI:29108"/>
    </ligand>
</feature>
<dbReference type="PANTHER" id="PTHR11742:SF103">
    <property type="entry name" value="ENDOPLASMIC RETICULUM MANNOSIDASE MNL2-RELATED"/>
    <property type="match status" value="1"/>
</dbReference>
<evidence type="ECO:0000256" key="4">
    <source>
        <dbReference type="ARBA" id="ARBA00022801"/>
    </source>
</evidence>
<dbReference type="EMBL" id="PDLM01000002">
    <property type="protein sequence ID" value="RDW85195.1"/>
    <property type="molecule type" value="Genomic_DNA"/>
</dbReference>
<comment type="caution">
    <text evidence="11">The sequence shown here is derived from an EMBL/GenBank/DDBJ whole genome shotgun (WGS) entry which is preliminary data.</text>
</comment>
<evidence type="ECO:0000256" key="9">
    <source>
        <dbReference type="RuleBase" id="RU361193"/>
    </source>
</evidence>
<evidence type="ECO:0000256" key="6">
    <source>
        <dbReference type="PIRSR" id="PIRSR601382-1"/>
    </source>
</evidence>
<evidence type="ECO:0000313" key="12">
    <source>
        <dbReference type="Proteomes" id="UP000256645"/>
    </source>
</evidence>
<accession>A0A3D8SFS8</accession>
<keyword evidence="10" id="KW-0472">Membrane</keyword>
<dbReference type="GO" id="GO:0005975">
    <property type="term" value="P:carbohydrate metabolic process"/>
    <property type="evidence" value="ECO:0007669"/>
    <property type="project" value="InterPro"/>
</dbReference>
<dbReference type="GO" id="GO:0016020">
    <property type="term" value="C:membrane"/>
    <property type="evidence" value="ECO:0007669"/>
    <property type="project" value="InterPro"/>
</dbReference>
<keyword evidence="9" id="KW-0326">Glycosidase</keyword>
<feature type="active site" evidence="6">
    <location>
        <position position="315"/>
    </location>
</feature>
<evidence type="ECO:0000313" key="11">
    <source>
        <dbReference type="EMBL" id="RDW85195.1"/>
    </source>
</evidence>
<dbReference type="Gene3D" id="1.50.10.10">
    <property type="match status" value="2"/>
</dbReference>
<keyword evidence="10" id="KW-0812">Transmembrane</keyword>
<feature type="active site" description="Proton donor" evidence="6">
    <location>
        <position position="178"/>
    </location>
</feature>
<comment type="cofactor">
    <cofactor evidence="1 7">
        <name>Ca(2+)</name>
        <dbReference type="ChEBI" id="CHEBI:29108"/>
    </cofactor>
</comment>
<dbReference type="SUPFAM" id="SSF48225">
    <property type="entry name" value="Seven-hairpin glycosidases"/>
    <property type="match status" value="1"/>
</dbReference>